<name>A0ACB6Z1J8_THEGA</name>
<sequence length="773" mass="84869">MPVQEPSAPVPPPSSIAPTQELPTSPSNFLGDAPTIDPPPGKKAAKKKKAPKKRVATKAKPAEQADAPAPQRARYEPYRKADPTPEPEGNLPADPEELETLDATAKMLYKSDREVLEYIETLKHRTAAMLEHVNRTDSQLRSCKGVMGRIQLFVGQWKKIGDRWTHQELFGDDNFRAKWENGKMKVLGSNESSDEEDAPNPDLFPTLTRNEDGAFPTIEEHLSKIFRNVTHPDFPHNYVRDVLGEPAPQPPNNGTEEEDLFRPETPPARQPSLPPGHEDENGLEYAEDEIEMHSDFPAPPDHPALASDDCTFDCSGADLRITSDTGVLFPPSDEELARISKEFKREAMDATAALVIRPPTNFPHPRHPLAQSYVPSSPDPVPRPEPQHLVVPRLVLRTPSPSHVVLGGKRKRVSTPVDKEEDEGTGYGAGPSTTTTYPNGHIPRQVEARNDEDRVSPKRQRLITRQSSWDFRMSAEAGFVPALPRADPPTHENSPEFSQSVRRQASPPSVGTSQIQKEDSELEKSQVIEILSQGVEQGGSEDEEEPTQNILAGLGESQPSAPALTPDNTQATSAGDTQSRVETPAQSQVPAEVPAVILEDVFGPAVLSVKVDKISDRLSADIFQRDDDGDIVMSNSEHKTANVSSKSARFSLDGETEKEEHKVFRKTPIRPRASLRVMEAENALAAEVEAEKQDVLNPLPSPKRRRAIGGQARRPKIPPSIKAEPTVDPESGLSSVSASKPPSKLRRGRSTSVQPEVPALPKTPVRKSTRSRK</sequence>
<organism evidence="1 2">
    <name type="scientific">Thelephora ganbajun</name>
    <name type="common">Ganba fungus</name>
    <dbReference type="NCBI Taxonomy" id="370292"/>
    <lineage>
        <taxon>Eukaryota</taxon>
        <taxon>Fungi</taxon>
        <taxon>Dikarya</taxon>
        <taxon>Basidiomycota</taxon>
        <taxon>Agaricomycotina</taxon>
        <taxon>Agaricomycetes</taxon>
        <taxon>Thelephorales</taxon>
        <taxon>Thelephoraceae</taxon>
        <taxon>Thelephora</taxon>
    </lineage>
</organism>
<dbReference type="EMBL" id="MU118203">
    <property type="protein sequence ID" value="KAF9643610.1"/>
    <property type="molecule type" value="Genomic_DNA"/>
</dbReference>
<gene>
    <name evidence="1" type="ORF">BDM02DRAFT_3132313</name>
</gene>
<dbReference type="Proteomes" id="UP000886501">
    <property type="component" value="Unassembled WGS sequence"/>
</dbReference>
<protein>
    <submittedName>
        <fullName evidence="1">Uncharacterized protein</fullName>
    </submittedName>
</protein>
<proteinExistence type="predicted"/>
<comment type="caution">
    <text evidence="1">The sequence shown here is derived from an EMBL/GenBank/DDBJ whole genome shotgun (WGS) entry which is preliminary data.</text>
</comment>
<keyword evidence="2" id="KW-1185">Reference proteome</keyword>
<evidence type="ECO:0000313" key="2">
    <source>
        <dbReference type="Proteomes" id="UP000886501"/>
    </source>
</evidence>
<accession>A0ACB6Z1J8</accession>
<evidence type="ECO:0000313" key="1">
    <source>
        <dbReference type="EMBL" id="KAF9643610.1"/>
    </source>
</evidence>
<reference evidence="1" key="2">
    <citation type="journal article" date="2020" name="Nat. Commun.">
        <title>Large-scale genome sequencing of mycorrhizal fungi provides insights into the early evolution of symbiotic traits.</title>
        <authorList>
            <person name="Miyauchi S."/>
            <person name="Kiss E."/>
            <person name="Kuo A."/>
            <person name="Drula E."/>
            <person name="Kohler A."/>
            <person name="Sanchez-Garcia M."/>
            <person name="Morin E."/>
            <person name="Andreopoulos B."/>
            <person name="Barry K.W."/>
            <person name="Bonito G."/>
            <person name="Buee M."/>
            <person name="Carver A."/>
            <person name="Chen C."/>
            <person name="Cichocki N."/>
            <person name="Clum A."/>
            <person name="Culley D."/>
            <person name="Crous P.W."/>
            <person name="Fauchery L."/>
            <person name="Girlanda M."/>
            <person name="Hayes R.D."/>
            <person name="Keri Z."/>
            <person name="LaButti K."/>
            <person name="Lipzen A."/>
            <person name="Lombard V."/>
            <person name="Magnuson J."/>
            <person name="Maillard F."/>
            <person name="Murat C."/>
            <person name="Nolan M."/>
            <person name="Ohm R.A."/>
            <person name="Pangilinan J."/>
            <person name="Pereira M.F."/>
            <person name="Perotto S."/>
            <person name="Peter M."/>
            <person name="Pfister S."/>
            <person name="Riley R."/>
            <person name="Sitrit Y."/>
            <person name="Stielow J.B."/>
            <person name="Szollosi G."/>
            <person name="Zifcakova L."/>
            <person name="Stursova M."/>
            <person name="Spatafora J.W."/>
            <person name="Tedersoo L."/>
            <person name="Vaario L.M."/>
            <person name="Yamada A."/>
            <person name="Yan M."/>
            <person name="Wang P."/>
            <person name="Xu J."/>
            <person name="Bruns T."/>
            <person name="Baldrian P."/>
            <person name="Vilgalys R."/>
            <person name="Dunand C."/>
            <person name="Henrissat B."/>
            <person name="Grigoriev I.V."/>
            <person name="Hibbett D."/>
            <person name="Nagy L.G."/>
            <person name="Martin F.M."/>
        </authorList>
    </citation>
    <scope>NUCLEOTIDE SEQUENCE</scope>
    <source>
        <strain evidence="1">P2</strain>
    </source>
</reference>
<reference evidence="1" key="1">
    <citation type="submission" date="2019-10" db="EMBL/GenBank/DDBJ databases">
        <authorList>
            <consortium name="DOE Joint Genome Institute"/>
            <person name="Kuo A."/>
            <person name="Miyauchi S."/>
            <person name="Kiss E."/>
            <person name="Drula E."/>
            <person name="Kohler A."/>
            <person name="Sanchez-Garcia M."/>
            <person name="Andreopoulos B."/>
            <person name="Barry K.W."/>
            <person name="Bonito G."/>
            <person name="Buee M."/>
            <person name="Carver A."/>
            <person name="Chen C."/>
            <person name="Cichocki N."/>
            <person name="Clum A."/>
            <person name="Culley D."/>
            <person name="Crous P.W."/>
            <person name="Fauchery L."/>
            <person name="Girlanda M."/>
            <person name="Hayes R."/>
            <person name="Keri Z."/>
            <person name="Labutti K."/>
            <person name="Lipzen A."/>
            <person name="Lombard V."/>
            <person name="Magnuson J."/>
            <person name="Maillard F."/>
            <person name="Morin E."/>
            <person name="Murat C."/>
            <person name="Nolan M."/>
            <person name="Ohm R."/>
            <person name="Pangilinan J."/>
            <person name="Pereira M."/>
            <person name="Perotto S."/>
            <person name="Peter M."/>
            <person name="Riley R."/>
            <person name="Sitrit Y."/>
            <person name="Stielow B."/>
            <person name="Szollosi G."/>
            <person name="Zifcakova L."/>
            <person name="Stursova M."/>
            <person name="Spatafora J.W."/>
            <person name="Tedersoo L."/>
            <person name="Vaario L.-M."/>
            <person name="Yamada A."/>
            <person name="Yan M."/>
            <person name="Wang P."/>
            <person name="Xu J."/>
            <person name="Bruns T."/>
            <person name="Baldrian P."/>
            <person name="Vilgalys R."/>
            <person name="Henrissat B."/>
            <person name="Grigoriev I.V."/>
            <person name="Hibbett D."/>
            <person name="Nagy L.G."/>
            <person name="Martin F.M."/>
        </authorList>
    </citation>
    <scope>NUCLEOTIDE SEQUENCE</scope>
    <source>
        <strain evidence="1">P2</strain>
    </source>
</reference>